<dbReference type="InterPro" id="IPR000719">
    <property type="entry name" value="Prot_kinase_dom"/>
</dbReference>
<feature type="domain" description="Protein kinase" evidence="13">
    <location>
        <begin position="1"/>
        <end position="321"/>
    </location>
</feature>
<dbReference type="SMART" id="SM00220">
    <property type="entry name" value="S_TKc"/>
    <property type="match status" value="1"/>
</dbReference>
<evidence type="ECO:0000256" key="11">
    <source>
        <dbReference type="ARBA" id="ARBA00047899"/>
    </source>
</evidence>
<comment type="function">
    <text evidence="1">Component of the EKC/KEOPS complex that is required for the formation of a threonylcarbamoyl group on adenosine at position 37 (t(6)A37) in tRNAs that read codons beginning with adenine. The complex is probably involved in the transfer of the threonylcarbamoyl moiety of threonylcarbamoyl-AMP (TC-AMP) to the N6 group of A37. BUD32 has ATPase activity in the context of the EKC/KEOPS complex and likely plays a supporting role to the catalytic subunit KAE1. The EKC/KEOPS complex also promotes both telomere uncapping and telomere elongation. The complex is required for efficient recruitment of transcriptional coactivators.</text>
</comment>
<evidence type="ECO:0000256" key="7">
    <source>
        <dbReference type="ARBA" id="ARBA00022741"/>
    </source>
</evidence>
<keyword evidence="14" id="KW-0808">Transferase</keyword>
<comment type="subunit">
    <text evidence="2">Component of the EKC/KEOPS complex composed of at least BUD32, CGI121, GON7, KAE1 and PCC1; the whole complex dimerizes.</text>
</comment>
<keyword evidence="7" id="KW-0547">Nucleotide-binding</keyword>
<evidence type="ECO:0000259" key="13">
    <source>
        <dbReference type="PROSITE" id="PS50011"/>
    </source>
</evidence>
<reference evidence="14 15" key="1">
    <citation type="submission" date="2016-10" db="EMBL/GenBank/DDBJ databases">
        <title>Draft genome sequence of Coniochaeta ligniaria NRRL30616, a lignocellulolytic fungus for bioabatement of inhibitors in plant biomass hydrolysates.</title>
        <authorList>
            <consortium name="DOE Joint Genome Institute"/>
            <person name="Jimenez D.J."/>
            <person name="Hector R.E."/>
            <person name="Riley R."/>
            <person name="Sun H."/>
            <person name="Grigoriev I.V."/>
            <person name="Van Elsas J.D."/>
            <person name="Nichols N.N."/>
        </authorList>
    </citation>
    <scope>NUCLEOTIDE SEQUENCE [LARGE SCALE GENOMIC DNA]</scope>
    <source>
        <strain evidence="14 15">NRRL 30616</strain>
    </source>
</reference>
<evidence type="ECO:0000256" key="5">
    <source>
        <dbReference type="ARBA" id="ARBA00019973"/>
    </source>
</evidence>
<sequence length="438" mass="49517">MPVFGRSLNDFWHDYGGDVEFTRGVSTQITEALAFLHSKGVCHGDFRPRNMLFKIRYIDQLSLDQILSMFTNDYRLDVPPPPYSPMEDPRPHLPKYIYPSEPLRPPVGLASRDVVVSDFGEAYHISEPPVSTGIPLAYAPPEVILPNKTATLSFGVDIWALGQTIGEIRLGHGILGDFAVSDYFRSMEDILGPLPEPYRTIYFERGYQRPSCPPASELSPTDPVTMKAEEMAKNRKQRLEREGFEGYLESIVRSAKGYGTSMQPGEVLGPDERDVGFGCKWVTRDVPQQEADQLLDLFTKIIKYDPAERLSASDILAHPWLEPKKREYFATFMLDEDYEDMYCAADENKGPGEAMDVEMDDEDTPDKQIRAEEMAAAARETRQDVVEAVLFDAETLQQGDPGASRQNWLFAWFAWIAKFIIPRLYGGPMTLGGLDIYR</sequence>
<dbReference type="GO" id="GO:0005524">
    <property type="term" value="F:ATP binding"/>
    <property type="evidence" value="ECO:0007669"/>
    <property type="project" value="UniProtKB-KW"/>
</dbReference>
<evidence type="ECO:0000313" key="14">
    <source>
        <dbReference type="EMBL" id="OIW26344.1"/>
    </source>
</evidence>
<dbReference type="EMBL" id="KV875100">
    <property type="protein sequence ID" value="OIW26344.1"/>
    <property type="molecule type" value="Genomic_DNA"/>
</dbReference>
<evidence type="ECO:0000256" key="2">
    <source>
        <dbReference type="ARBA" id="ARBA00011534"/>
    </source>
</evidence>
<keyword evidence="15" id="KW-1185">Reference proteome</keyword>
<evidence type="ECO:0000256" key="4">
    <source>
        <dbReference type="ARBA" id="ARBA00013948"/>
    </source>
</evidence>
<dbReference type="InterPro" id="IPR050117">
    <property type="entry name" value="MAPK"/>
</dbReference>
<dbReference type="Proteomes" id="UP000182658">
    <property type="component" value="Unassembled WGS sequence"/>
</dbReference>
<dbReference type="InterPro" id="IPR008266">
    <property type="entry name" value="Tyr_kinase_AS"/>
</dbReference>
<dbReference type="PANTHER" id="PTHR24055">
    <property type="entry name" value="MITOGEN-ACTIVATED PROTEIN KINASE"/>
    <property type="match status" value="1"/>
</dbReference>
<keyword evidence="8" id="KW-0067">ATP-binding</keyword>
<evidence type="ECO:0000256" key="10">
    <source>
        <dbReference type="ARBA" id="ARBA00033194"/>
    </source>
</evidence>
<dbReference type="SUPFAM" id="SSF56112">
    <property type="entry name" value="Protein kinase-like (PK-like)"/>
    <property type="match status" value="1"/>
</dbReference>
<accession>A0A1J7J966</accession>
<evidence type="ECO:0000256" key="12">
    <source>
        <dbReference type="ARBA" id="ARBA00048679"/>
    </source>
</evidence>
<dbReference type="InterPro" id="IPR011009">
    <property type="entry name" value="Kinase-like_dom_sf"/>
</dbReference>
<dbReference type="AlphaFoldDB" id="A0A1J7J966"/>
<proteinExistence type="predicted"/>
<evidence type="ECO:0000313" key="15">
    <source>
        <dbReference type="Proteomes" id="UP000182658"/>
    </source>
</evidence>
<evidence type="ECO:0000256" key="9">
    <source>
        <dbReference type="ARBA" id="ARBA00030980"/>
    </source>
</evidence>
<dbReference type="GO" id="GO:0004674">
    <property type="term" value="F:protein serine/threonine kinase activity"/>
    <property type="evidence" value="ECO:0007669"/>
    <property type="project" value="UniProtKB-KW"/>
</dbReference>
<organism evidence="14 15">
    <name type="scientific">Coniochaeta ligniaria NRRL 30616</name>
    <dbReference type="NCBI Taxonomy" id="1408157"/>
    <lineage>
        <taxon>Eukaryota</taxon>
        <taxon>Fungi</taxon>
        <taxon>Dikarya</taxon>
        <taxon>Ascomycota</taxon>
        <taxon>Pezizomycotina</taxon>
        <taxon>Sordariomycetes</taxon>
        <taxon>Sordariomycetidae</taxon>
        <taxon>Coniochaetales</taxon>
        <taxon>Coniochaetaceae</taxon>
        <taxon>Coniochaeta</taxon>
    </lineage>
</organism>
<comment type="catalytic activity">
    <reaction evidence="11">
        <text>L-threonyl-[protein] + ATP = O-phospho-L-threonyl-[protein] + ADP + H(+)</text>
        <dbReference type="Rhea" id="RHEA:46608"/>
        <dbReference type="Rhea" id="RHEA-COMP:11060"/>
        <dbReference type="Rhea" id="RHEA-COMP:11605"/>
        <dbReference type="ChEBI" id="CHEBI:15378"/>
        <dbReference type="ChEBI" id="CHEBI:30013"/>
        <dbReference type="ChEBI" id="CHEBI:30616"/>
        <dbReference type="ChEBI" id="CHEBI:61977"/>
        <dbReference type="ChEBI" id="CHEBI:456216"/>
        <dbReference type="EC" id="2.7.11.1"/>
    </reaction>
</comment>
<protein>
    <recommendedName>
        <fullName evidence="5">EKC/KEOPS complex subunit BUD32</fullName>
        <ecNumber evidence="3">2.7.11.1</ecNumber>
    </recommendedName>
    <alternativeName>
        <fullName evidence="9 10">Atypical Serine/threonine protein kinase BUD32</fullName>
    </alternativeName>
    <alternativeName>
        <fullName evidence="4">EKC/KEOPS complex subunit bud32</fullName>
    </alternativeName>
</protein>
<keyword evidence="6" id="KW-0723">Serine/threonine-protein kinase</keyword>
<dbReference type="InParanoid" id="A0A1J7J966"/>
<evidence type="ECO:0000256" key="1">
    <source>
        <dbReference type="ARBA" id="ARBA00003747"/>
    </source>
</evidence>
<evidence type="ECO:0000256" key="8">
    <source>
        <dbReference type="ARBA" id="ARBA00022840"/>
    </source>
</evidence>
<dbReference type="OrthoDB" id="5979581at2759"/>
<evidence type="ECO:0000256" key="3">
    <source>
        <dbReference type="ARBA" id="ARBA00012513"/>
    </source>
</evidence>
<dbReference type="Gene3D" id="1.10.510.10">
    <property type="entry name" value="Transferase(Phosphotransferase) domain 1"/>
    <property type="match status" value="1"/>
</dbReference>
<comment type="catalytic activity">
    <reaction evidence="12">
        <text>L-seryl-[protein] + ATP = O-phospho-L-seryl-[protein] + ADP + H(+)</text>
        <dbReference type="Rhea" id="RHEA:17989"/>
        <dbReference type="Rhea" id="RHEA-COMP:9863"/>
        <dbReference type="Rhea" id="RHEA-COMP:11604"/>
        <dbReference type="ChEBI" id="CHEBI:15378"/>
        <dbReference type="ChEBI" id="CHEBI:29999"/>
        <dbReference type="ChEBI" id="CHEBI:30616"/>
        <dbReference type="ChEBI" id="CHEBI:83421"/>
        <dbReference type="ChEBI" id="CHEBI:456216"/>
        <dbReference type="EC" id="2.7.11.1"/>
    </reaction>
</comment>
<gene>
    <name evidence="14" type="ORF">CONLIGDRAFT_634633</name>
</gene>
<evidence type="ECO:0000256" key="6">
    <source>
        <dbReference type="ARBA" id="ARBA00022527"/>
    </source>
</evidence>
<name>A0A1J7J966_9PEZI</name>
<dbReference type="EC" id="2.7.11.1" evidence="3"/>
<dbReference type="PROSITE" id="PS00109">
    <property type="entry name" value="PROTEIN_KINASE_TYR"/>
    <property type="match status" value="1"/>
</dbReference>
<keyword evidence="14" id="KW-0418">Kinase</keyword>
<dbReference type="Pfam" id="PF00069">
    <property type="entry name" value="Pkinase"/>
    <property type="match status" value="1"/>
</dbReference>
<dbReference type="PROSITE" id="PS50011">
    <property type="entry name" value="PROTEIN_KINASE_DOM"/>
    <property type="match status" value="1"/>
</dbReference>